<evidence type="ECO:0000313" key="2">
    <source>
        <dbReference type="EMBL" id="GID10089.1"/>
    </source>
</evidence>
<dbReference type="Proteomes" id="UP000612808">
    <property type="component" value="Unassembled WGS sequence"/>
</dbReference>
<dbReference type="AlphaFoldDB" id="A0A8J3J4P1"/>
<keyword evidence="1" id="KW-1133">Transmembrane helix</keyword>
<protein>
    <submittedName>
        <fullName evidence="2">Uncharacterized protein</fullName>
    </submittedName>
</protein>
<sequence length="194" mass="20818">MPVSGKRPRTEADRHTVVARPGHRFASPPAPRYGRAMKVFLVLLLALVLLVILALVSYGWLMVRSQRRALAELRQNGLAFLCRPTMGMQSVAGFVLSVDRNAVALWKVGLGRPVRKHSFPSSGATVAPATVKVNLARSSPGLSVLSPAAARIDVAIYPDPTMSYSAPIDGASLVVVCEKIQETLTGGGRPDRPR</sequence>
<name>A0A8J3J4P1_9ACTN</name>
<reference evidence="2" key="1">
    <citation type="submission" date="2021-01" db="EMBL/GenBank/DDBJ databases">
        <title>Whole genome shotgun sequence of Actinocatenispora rupis NBRC 107355.</title>
        <authorList>
            <person name="Komaki H."/>
            <person name="Tamura T."/>
        </authorList>
    </citation>
    <scope>NUCLEOTIDE SEQUENCE</scope>
    <source>
        <strain evidence="2">NBRC 107355</strain>
    </source>
</reference>
<evidence type="ECO:0000256" key="1">
    <source>
        <dbReference type="SAM" id="Phobius"/>
    </source>
</evidence>
<gene>
    <name evidence="2" type="ORF">Aru02nite_09780</name>
</gene>
<dbReference type="EMBL" id="BOMB01000004">
    <property type="protein sequence ID" value="GID10089.1"/>
    <property type="molecule type" value="Genomic_DNA"/>
</dbReference>
<accession>A0A8J3J4P1</accession>
<comment type="caution">
    <text evidence="2">The sequence shown here is derived from an EMBL/GenBank/DDBJ whole genome shotgun (WGS) entry which is preliminary data.</text>
</comment>
<keyword evidence="1" id="KW-0472">Membrane</keyword>
<evidence type="ECO:0000313" key="3">
    <source>
        <dbReference type="Proteomes" id="UP000612808"/>
    </source>
</evidence>
<organism evidence="2 3">
    <name type="scientific">Actinocatenispora rupis</name>
    <dbReference type="NCBI Taxonomy" id="519421"/>
    <lineage>
        <taxon>Bacteria</taxon>
        <taxon>Bacillati</taxon>
        <taxon>Actinomycetota</taxon>
        <taxon>Actinomycetes</taxon>
        <taxon>Micromonosporales</taxon>
        <taxon>Micromonosporaceae</taxon>
        <taxon>Actinocatenispora</taxon>
    </lineage>
</organism>
<proteinExistence type="predicted"/>
<keyword evidence="1" id="KW-0812">Transmembrane</keyword>
<keyword evidence="3" id="KW-1185">Reference proteome</keyword>
<feature type="transmembrane region" description="Helical" evidence="1">
    <location>
        <begin position="39"/>
        <end position="61"/>
    </location>
</feature>